<dbReference type="EMBL" id="JAPUUL010000058">
    <property type="protein sequence ID" value="KAJ8132987.1"/>
    <property type="molecule type" value="Genomic_DNA"/>
</dbReference>
<organism evidence="1 2">
    <name type="scientific">Lasiodiplodia mahajangana</name>
    <dbReference type="NCBI Taxonomy" id="1108764"/>
    <lineage>
        <taxon>Eukaryota</taxon>
        <taxon>Fungi</taxon>
        <taxon>Dikarya</taxon>
        <taxon>Ascomycota</taxon>
        <taxon>Pezizomycotina</taxon>
        <taxon>Dothideomycetes</taxon>
        <taxon>Dothideomycetes incertae sedis</taxon>
        <taxon>Botryosphaeriales</taxon>
        <taxon>Botryosphaeriaceae</taxon>
        <taxon>Lasiodiplodia</taxon>
    </lineage>
</organism>
<keyword evidence="2" id="KW-1185">Reference proteome</keyword>
<evidence type="ECO:0000313" key="2">
    <source>
        <dbReference type="Proteomes" id="UP001153332"/>
    </source>
</evidence>
<name>A0ACC2K0K4_9PEZI</name>
<proteinExistence type="predicted"/>
<reference evidence="1" key="1">
    <citation type="submission" date="2022-12" db="EMBL/GenBank/DDBJ databases">
        <title>Genome Sequence of Lasiodiplodia mahajangana.</title>
        <authorList>
            <person name="Buettner E."/>
        </authorList>
    </citation>
    <scope>NUCLEOTIDE SEQUENCE</scope>
    <source>
        <strain evidence="1">VT137</strain>
    </source>
</reference>
<sequence length="220" mass="24578">MFEVEQPVLEEPGVGESRVGPTTKVRGFKLASIDTMWDLAVQGNIPTSWLRATKWGDAEKQPPEELWRTLVADRTAAGLDTDPGYSSIIQFAAREKGIEYGINTNELLHEKDNSAYFEVFRRVQAVVWNRKLIRADLDDDVTARLTARRRSLGNPLGLVPAETEREDLIYIVIGCSVPLVLRERPGDTYTLVGECYINNLMDGLAIDGLPADECDIITIE</sequence>
<dbReference type="Proteomes" id="UP001153332">
    <property type="component" value="Unassembled WGS sequence"/>
</dbReference>
<comment type="caution">
    <text evidence="1">The sequence shown here is derived from an EMBL/GenBank/DDBJ whole genome shotgun (WGS) entry which is preliminary data.</text>
</comment>
<accession>A0ACC2K0K4</accession>
<evidence type="ECO:0000313" key="1">
    <source>
        <dbReference type="EMBL" id="KAJ8132987.1"/>
    </source>
</evidence>
<protein>
    <submittedName>
        <fullName evidence="1">Uncharacterized protein</fullName>
    </submittedName>
</protein>
<gene>
    <name evidence="1" type="ORF">O1611_g628</name>
</gene>